<feature type="transmembrane region" description="Helical" evidence="2">
    <location>
        <begin position="75"/>
        <end position="103"/>
    </location>
</feature>
<dbReference type="RefSeq" id="WP_289445856.1">
    <property type="nucleotide sequence ID" value="NZ_JAUCGR010000001.1"/>
</dbReference>
<keyword evidence="4" id="KW-1185">Reference proteome</keyword>
<feature type="compositionally biased region" description="Basic and acidic residues" evidence="1">
    <location>
        <begin position="432"/>
        <end position="449"/>
    </location>
</feature>
<dbReference type="Proteomes" id="UP001321453">
    <property type="component" value="Unassembled WGS sequence"/>
</dbReference>
<keyword evidence="2" id="KW-1133">Transmembrane helix</keyword>
<keyword evidence="2" id="KW-0472">Membrane</keyword>
<feature type="transmembrane region" description="Helical" evidence="2">
    <location>
        <begin position="358"/>
        <end position="391"/>
    </location>
</feature>
<evidence type="ECO:0000256" key="2">
    <source>
        <dbReference type="SAM" id="Phobius"/>
    </source>
</evidence>
<name>A0ABT7S4Z1_9CELL</name>
<feature type="transmembrane region" description="Helical" evidence="2">
    <location>
        <begin position="44"/>
        <end position="63"/>
    </location>
</feature>
<keyword evidence="2" id="KW-0812">Transmembrane</keyword>
<feature type="transmembrane region" description="Helical" evidence="2">
    <location>
        <begin position="123"/>
        <end position="144"/>
    </location>
</feature>
<feature type="transmembrane region" description="Helical" evidence="2">
    <location>
        <begin position="209"/>
        <end position="236"/>
    </location>
</feature>
<proteinExistence type="predicted"/>
<accession>A0ABT7S4Z1</accession>
<feature type="transmembrane region" description="Helical" evidence="2">
    <location>
        <begin position="331"/>
        <end position="351"/>
    </location>
</feature>
<comment type="caution">
    <text evidence="3">The sequence shown here is derived from an EMBL/GenBank/DDBJ whole genome shotgun (WGS) entry which is preliminary data.</text>
</comment>
<feature type="transmembrane region" description="Helical" evidence="2">
    <location>
        <begin position="248"/>
        <end position="267"/>
    </location>
</feature>
<sequence length="449" mass="46593">MTFSLVLAALGLTLAVLVRARPRWGLVAFVVVLCFVPPWLGINLYVFVAPLTLIAAVMVVALWRGDLIPLRVYDGVFAMTLGVIVACFIGGYVDLIQTFGAVVGWGVPYLAGRVAGARVDAPFVAGTIAVLFGVVAVLAIIEFVTSHNVFVGLHSSNPAYARWSGIRIRGGVPRVEGAFGNSIALGASLAMAVPFAWTSRLPAPLKALILAAIGTASVLTFSRIGMGCTAFAVLLCLTVLRGSVSRTFRGWTTVVAIVAVAVAAVFAGDVFSSAGQEAEGSAEYRSNLTSLVPAMDWIGQSAISTRDAGGTTSYGAFESIDSAMILVGLNYGILPLLVLLTSAVVAVVALVRRYRSAALVSVVALIPGLTSVAFITQFTAFFWFVVGLAVAQTVQVPSSRKPLDESAPLPPAVAAVAGDGGAPRNGSIVGSPREEGRSRVAGRVLEDSP</sequence>
<evidence type="ECO:0000313" key="3">
    <source>
        <dbReference type="EMBL" id="MDM7830696.1"/>
    </source>
</evidence>
<reference evidence="3 4" key="1">
    <citation type="submission" date="2023-06" db="EMBL/GenBank/DDBJ databases">
        <title>Cellulomonas sp. MW9 Whole genome sequence.</title>
        <authorList>
            <person name="Park S."/>
        </authorList>
    </citation>
    <scope>NUCLEOTIDE SEQUENCE [LARGE SCALE GENOMIC DNA]</scope>
    <source>
        <strain evidence="3 4">MW9</strain>
    </source>
</reference>
<feature type="transmembrane region" description="Helical" evidence="2">
    <location>
        <begin position="177"/>
        <end position="197"/>
    </location>
</feature>
<organism evidence="3 4">
    <name type="scientific">Cellulomonas edaphi</name>
    <dbReference type="NCBI Taxonomy" id="3053468"/>
    <lineage>
        <taxon>Bacteria</taxon>
        <taxon>Bacillati</taxon>
        <taxon>Actinomycetota</taxon>
        <taxon>Actinomycetes</taxon>
        <taxon>Micrococcales</taxon>
        <taxon>Cellulomonadaceae</taxon>
        <taxon>Cellulomonas</taxon>
    </lineage>
</organism>
<evidence type="ECO:0000256" key="1">
    <source>
        <dbReference type="SAM" id="MobiDB-lite"/>
    </source>
</evidence>
<evidence type="ECO:0000313" key="4">
    <source>
        <dbReference type="Proteomes" id="UP001321453"/>
    </source>
</evidence>
<dbReference type="EMBL" id="JAUCGR010000001">
    <property type="protein sequence ID" value="MDM7830696.1"/>
    <property type="molecule type" value="Genomic_DNA"/>
</dbReference>
<gene>
    <name evidence="3" type="ORF">QRT05_05080</name>
</gene>
<evidence type="ECO:0008006" key="5">
    <source>
        <dbReference type="Google" id="ProtNLM"/>
    </source>
</evidence>
<protein>
    <recommendedName>
        <fullName evidence="5">O-antigen ligase domain-containing protein</fullName>
    </recommendedName>
</protein>
<feature type="region of interest" description="Disordered" evidence="1">
    <location>
        <begin position="400"/>
        <end position="449"/>
    </location>
</feature>